<dbReference type="Proteomes" id="UP001266807">
    <property type="component" value="Unassembled WGS sequence"/>
</dbReference>
<protein>
    <submittedName>
        <fullName evidence="1">Uncharacterized protein</fullName>
    </submittedName>
</protein>
<organism evidence="1 2">
    <name type="scientific">Paenibacillus peoriae</name>
    <dbReference type="NCBI Taxonomy" id="59893"/>
    <lineage>
        <taxon>Bacteria</taxon>
        <taxon>Bacillati</taxon>
        <taxon>Bacillota</taxon>
        <taxon>Bacilli</taxon>
        <taxon>Bacillales</taxon>
        <taxon>Paenibacillaceae</taxon>
        <taxon>Paenibacillus</taxon>
    </lineage>
</organism>
<sequence length="131" mass="15044">MPQILTRHMIETAYKYSRKVYHNELELSSALSHISLLSGMHRGTALAYISDFCSMMEGQAFKRKMTADATKYYLLNIYKDYGIEALNGAVAAVKLHIKYFKEEKSLNLVRLTMVVKEFDKGLVNNEIVIEE</sequence>
<gene>
    <name evidence="1" type="ORF">J2W98_003709</name>
</gene>
<dbReference type="RefSeq" id="WP_068940389.1">
    <property type="nucleotide sequence ID" value="NZ_JAVDUG010000004.1"/>
</dbReference>
<proteinExistence type="predicted"/>
<name>A0ABU1QIG0_9BACL</name>
<evidence type="ECO:0000313" key="2">
    <source>
        <dbReference type="Proteomes" id="UP001266807"/>
    </source>
</evidence>
<accession>A0ABU1QIG0</accession>
<keyword evidence="2" id="KW-1185">Reference proteome</keyword>
<dbReference type="EMBL" id="JAVDUG010000004">
    <property type="protein sequence ID" value="MDR6779429.1"/>
    <property type="molecule type" value="Genomic_DNA"/>
</dbReference>
<evidence type="ECO:0000313" key="1">
    <source>
        <dbReference type="EMBL" id="MDR6779429.1"/>
    </source>
</evidence>
<comment type="caution">
    <text evidence="1">The sequence shown here is derived from an EMBL/GenBank/DDBJ whole genome shotgun (WGS) entry which is preliminary data.</text>
</comment>
<reference evidence="1 2" key="1">
    <citation type="submission" date="2023-07" db="EMBL/GenBank/DDBJ databases">
        <title>Sorghum-associated microbial communities from plants grown in Nebraska, USA.</title>
        <authorList>
            <person name="Schachtman D."/>
        </authorList>
    </citation>
    <scope>NUCLEOTIDE SEQUENCE [LARGE SCALE GENOMIC DNA]</scope>
    <source>
        <strain evidence="1 2">BE143</strain>
    </source>
</reference>